<comment type="similarity">
    <text evidence="3">Belongs to the CorA metal ion transporter (MIT) (TC 1.A.35) family.</text>
</comment>
<dbReference type="InterPro" id="IPR017850">
    <property type="entry name" value="Alkaline_phosphatase_core_sf"/>
</dbReference>
<dbReference type="GO" id="GO:0050897">
    <property type="term" value="F:cobalt ion binding"/>
    <property type="evidence" value="ECO:0007669"/>
    <property type="project" value="TreeGrafter"/>
</dbReference>
<protein>
    <recommendedName>
        <fullName evidence="4 17">Alkaline phosphatase</fullName>
        <ecNumber evidence="4 17">3.1.3.1</ecNumber>
    </recommendedName>
</protein>
<evidence type="ECO:0000256" key="7">
    <source>
        <dbReference type="ARBA" id="ARBA00022692"/>
    </source>
</evidence>
<dbReference type="SUPFAM" id="SSF144083">
    <property type="entry name" value="Magnesium transport protein CorA, transmembrane region"/>
    <property type="match status" value="1"/>
</dbReference>
<evidence type="ECO:0000256" key="6">
    <source>
        <dbReference type="ARBA" id="ARBA00022475"/>
    </source>
</evidence>
<comment type="catalytic activity">
    <reaction evidence="17">
        <text>a phosphate monoester + H2O = an alcohol + phosphate</text>
        <dbReference type="Rhea" id="RHEA:15017"/>
        <dbReference type="ChEBI" id="CHEBI:15377"/>
        <dbReference type="ChEBI" id="CHEBI:30879"/>
        <dbReference type="ChEBI" id="CHEBI:43474"/>
        <dbReference type="ChEBI" id="CHEBI:67140"/>
        <dbReference type="EC" id="3.1.3.1"/>
    </reaction>
</comment>
<keyword evidence="11 15" id="KW-0460">Magnesium</keyword>
<evidence type="ECO:0000256" key="12">
    <source>
        <dbReference type="ARBA" id="ARBA00022989"/>
    </source>
</evidence>
<dbReference type="GO" id="GO:0000287">
    <property type="term" value="F:magnesium ion binding"/>
    <property type="evidence" value="ECO:0007669"/>
    <property type="project" value="TreeGrafter"/>
</dbReference>
<comment type="similarity">
    <text evidence="2 16">Belongs to the alkaline phosphatase family.</text>
</comment>
<feature type="binding site" evidence="15">
    <location>
        <position position="702"/>
    </location>
    <ligand>
        <name>Zn(2+)</name>
        <dbReference type="ChEBI" id="CHEBI:29105"/>
        <label>2</label>
    </ligand>
</feature>
<comment type="cofactor">
    <cofactor evidence="15">
        <name>Zn(2+)</name>
        <dbReference type="ChEBI" id="CHEBI:29105"/>
    </cofactor>
    <text evidence="15">Binds 2 Zn(2+) ions.</text>
</comment>
<sequence>MGSPNSSSHSSSSSSMATEAFPPFPNPNATHRPSIPDVTSTSSAPTTVGASENSRTENGEHIDLNIDVALAPRSAPHITPLSPSGVLRHRNTRTNTFRTLEEFEEFERRPGWRPGAEPGIDPKRPDGGHDYIHTECQITVVDFSREDLQIHELNNAELIEFVRRPQPSWVQCRWINVNGLSWDVIQALGRYKDLHRLAIEDIMNTRNRTKVDWYPGHAFLILSCLKLVRLIDDDSDSSDEGDFEEGSNESAVRSTRNKFKRWISGKKIQHPTTASVLEKGPGSSTPGHGFMHQPTGLSDLFNPNTLRTLQQYHAAPNAARTEYMEKHSALAAKGLAVSAEQVAMFITSDNTVIAFFEQSADTVEEPILARLQSPTTILRKSCDASMVAQAVIDAIIDIAIPVTAVYADIVGDLELDVLTHPNVKHTKSLYIIISEINKVFSFVNPIQALISSLRDHKTKLSPEAVSRELQNPLGGVIITPMTYTYLGDVYDHCVLITENLTQIKESANHMIDLIFNTIATYQNESMKQLTIVTIIFLPLTFITGYFGQNFGKFPEADDNNSTYFWKIAIPVVVGTVIVLMRDIIYDSCVTFFQRRHIVGIRKRKKSTRLANITTPLLADHRRDSADSEGLPGSEEDALRGQSGSTQSSRSWPSRLREVLLFAWALLATAAVLVLAVWVSHKQQTNNFDKPAGKRNLVFMVSDGMGPASLSLTRSFRQHTEGLEYGDTLTLDKHFWGTSRTRSSSSLVTDSAAGATAFSCARKSYNGAISMLPGYTPCGTVLEAAKKAGYVTGLVVTTDITDATPACFASHVNYRIQQDEIALQEIGQGPLDRVVDLMLGGGRCHFLPNTTDGGCRQDNIDVIELAQKEYGWNYIGDRAAFDELWEGKKEVTLPMLGLFAPTDIPYELDRRNMNDQYPSLSEMARTALRALEKATEKSDKGFFLMIEGSRIDHAGHGNDPSAQVREVLEYDKAFQGVLDFLDNSKTEGVLVATSDHETGGLAVARQINTAYPQYLWYPQVLANATASSEHLARRLWEHVAELGGSTEELKNYINEELVIPGLGISDATEDELVALALYPELAQPAFAEMISVRAQIGWSTHGHSAVDVNIYSSGGPGTDALRGNVENTDVGEFLREYLNVDVDAVTKELNEKMGSKSALDEAEPDHWASHEAMEYRRLSGPTGSA</sequence>
<dbReference type="STRING" id="363999.A0A439D8F0"/>
<keyword evidence="13 19" id="KW-0472">Membrane</keyword>
<feature type="region of interest" description="Disordered" evidence="18">
    <location>
        <begin position="1"/>
        <end position="61"/>
    </location>
</feature>
<dbReference type="SUPFAM" id="SSF143865">
    <property type="entry name" value="CorA soluble domain-like"/>
    <property type="match status" value="1"/>
</dbReference>
<dbReference type="PANTHER" id="PTHR46494:SF1">
    <property type="entry name" value="CORA FAMILY METAL ION TRANSPORTER (EUROFUNG)"/>
    <property type="match status" value="1"/>
</dbReference>
<evidence type="ECO:0000256" key="3">
    <source>
        <dbReference type="ARBA" id="ARBA00009765"/>
    </source>
</evidence>
<evidence type="ECO:0000256" key="15">
    <source>
        <dbReference type="PIRSR" id="PIRSR601952-2"/>
    </source>
</evidence>
<dbReference type="InterPro" id="IPR018299">
    <property type="entry name" value="Alkaline_phosphatase_AS"/>
</dbReference>
<dbReference type="GO" id="GO:0005886">
    <property type="term" value="C:plasma membrane"/>
    <property type="evidence" value="ECO:0007669"/>
    <property type="project" value="UniProtKB-SubCell"/>
</dbReference>
<dbReference type="Gene3D" id="3.30.460.20">
    <property type="entry name" value="CorA soluble domain-like"/>
    <property type="match status" value="1"/>
</dbReference>
<evidence type="ECO:0000313" key="20">
    <source>
        <dbReference type="EMBL" id="RWA10669.1"/>
    </source>
</evidence>
<dbReference type="FunFam" id="3.40.720.10:FF:000063">
    <property type="entry name" value="Alkaline phosphatase"/>
    <property type="match status" value="1"/>
</dbReference>
<feature type="region of interest" description="Disordered" evidence="18">
    <location>
        <begin position="621"/>
        <end position="649"/>
    </location>
</feature>
<keyword evidence="7 19" id="KW-0812">Transmembrane</keyword>
<dbReference type="InterPro" id="IPR001952">
    <property type="entry name" value="Alkaline_phosphatase"/>
</dbReference>
<feature type="binding site" evidence="15">
    <location>
        <position position="995"/>
    </location>
    <ligand>
        <name>Zn(2+)</name>
        <dbReference type="ChEBI" id="CHEBI:29105"/>
        <label>2</label>
    </ligand>
</feature>
<dbReference type="CDD" id="cd16012">
    <property type="entry name" value="ALP"/>
    <property type="match status" value="1"/>
</dbReference>
<feature type="transmembrane region" description="Helical" evidence="19">
    <location>
        <begin position="658"/>
        <end position="678"/>
    </location>
</feature>
<feature type="binding site" evidence="15">
    <location>
        <position position="702"/>
    </location>
    <ligand>
        <name>Mg(2+)</name>
        <dbReference type="ChEBI" id="CHEBI:18420"/>
    </ligand>
</feature>
<feature type="compositionally biased region" description="Polar residues" evidence="18">
    <location>
        <begin position="27"/>
        <end position="53"/>
    </location>
</feature>
<evidence type="ECO:0000256" key="9">
    <source>
        <dbReference type="ARBA" id="ARBA00022801"/>
    </source>
</evidence>
<name>A0A439D8F0_9PEZI</name>
<dbReference type="Gene3D" id="1.10.60.40">
    <property type="match status" value="1"/>
</dbReference>
<gene>
    <name evidence="20" type="ORF">EKO27_g4441</name>
</gene>
<dbReference type="Pfam" id="PF01544">
    <property type="entry name" value="CorA"/>
    <property type="match status" value="1"/>
</dbReference>
<feature type="region of interest" description="Disordered" evidence="18">
    <location>
        <begin position="1153"/>
        <end position="1184"/>
    </location>
</feature>
<feature type="binding site" evidence="15">
    <location>
        <position position="1102"/>
    </location>
    <ligand>
        <name>Zn(2+)</name>
        <dbReference type="ChEBI" id="CHEBI:29105"/>
        <label>2</label>
    </ligand>
</feature>
<dbReference type="InterPro" id="IPR045863">
    <property type="entry name" value="CorA_TM1_TM2"/>
</dbReference>
<evidence type="ECO:0000256" key="5">
    <source>
        <dbReference type="ARBA" id="ARBA00022448"/>
    </source>
</evidence>
<feature type="compositionally biased region" description="Low complexity" evidence="18">
    <location>
        <begin position="639"/>
        <end position="649"/>
    </location>
</feature>
<dbReference type="PRINTS" id="PR00113">
    <property type="entry name" value="ALKPHPHTASE"/>
</dbReference>
<organism evidence="20 21">
    <name type="scientific">Xylaria grammica</name>
    <dbReference type="NCBI Taxonomy" id="363999"/>
    <lineage>
        <taxon>Eukaryota</taxon>
        <taxon>Fungi</taxon>
        <taxon>Dikarya</taxon>
        <taxon>Ascomycota</taxon>
        <taxon>Pezizomycotina</taxon>
        <taxon>Sordariomycetes</taxon>
        <taxon>Xylariomycetidae</taxon>
        <taxon>Xylariales</taxon>
        <taxon>Xylariaceae</taxon>
        <taxon>Xylaria</taxon>
    </lineage>
</organism>
<proteinExistence type="inferred from homology"/>
<dbReference type="Gene3D" id="3.40.720.10">
    <property type="entry name" value="Alkaline Phosphatase, subunit A"/>
    <property type="match status" value="1"/>
</dbReference>
<evidence type="ECO:0000256" key="1">
    <source>
        <dbReference type="ARBA" id="ARBA00004651"/>
    </source>
</evidence>
<evidence type="ECO:0000256" key="4">
    <source>
        <dbReference type="ARBA" id="ARBA00012647"/>
    </source>
</evidence>
<feature type="binding site" evidence="15">
    <location>
        <position position="994"/>
    </location>
    <ligand>
        <name>Zn(2+)</name>
        <dbReference type="ChEBI" id="CHEBI:29105"/>
        <label>2</label>
    </ligand>
</feature>
<dbReference type="GO" id="GO:0015095">
    <property type="term" value="F:magnesium ion transmembrane transporter activity"/>
    <property type="evidence" value="ECO:0007669"/>
    <property type="project" value="TreeGrafter"/>
</dbReference>
<dbReference type="InterPro" id="IPR002523">
    <property type="entry name" value="MgTranspt_CorA/ZnTranspt_ZntB"/>
</dbReference>
<keyword evidence="5" id="KW-0813">Transport</keyword>
<dbReference type="InterPro" id="IPR045861">
    <property type="entry name" value="CorA_cytoplasmic_dom"/>
</dbReference>
<dbReference type="PANTHER" id="PTHR46494">
    <property type="entry name" value="CORA FAMILY METAL ION TRANSPORTER (EUROFUNG)"/>
    <property type="match status" value="1"/>
</dbReference>
<feature type="binding site" evidence="15">
    <location>
        <position position="803"/>
    </location>
    <ligand>
        <name>Mg(2+)</name>
        <dbReference type="ChEBI" id="CHEBI:18420"/>
    </ligand>
</feature>
<evidence type="ECO:0000256" key="14">
    <source>
        <dbReference type="PIRSR" id="PIRSR601952-1"/>
    </source>
</evidence>
<evidence type="ECO:0000256" key="16">
    <source>
        <dbReference type="RuleBase" id="RU003946"/>
    </source>
</evidence>
<feature type="transmembrane region" description="Helical" evidence="19">
    <location>
        <begin position="567"/>
        <end position="585"/>
    </location>
</feature>
<evidence type="ECO:0000256" key="2">
    <source>
        <dbReference type="ARBA" id="ARBA00005984"/>
    </source>
</evidence>
<keyword evidence="10 15" id="KW-0862">Zinc</keyword>
<evidence type="ECO:0000256" key="13">
    <source>
        <dbReference type="ARBA" id="ARBA00023136"/>
    </source>
</evidence>
<keyword evidence="8 15" id="KW-0479">Metal-binding</keyword>
<dbReference type="EC" id="3.1.3.1" evidence="4 17"/>
<dbReference type="GO" id="GO:0015087">
    <property type="term" value="F:cobalt ion transmembrane transporter activity"/>
    <property type="evidence" value="ECO:0007669"/>
    <property type="project" value="TreeGrafter"/>
</dbReference>
<evidence type="ECO:0000256" key="19">
    <source>
        <dbReference type="SAM" id="Phobius"/>
    </source>
</evidence>
<dbReference type="SUPFAM" id="SSF53649">
    <property type="entry name" value="Alkaline phosphatase-like"/>
    <property type="match status" value="1"/>
</dbReference>
<feature type="compositionally biased region" description="Basic and acidic residues" evidence="18">
    <location>
        <begin position="1163"/>
        <end position="1176"/>
    </location>
</feature>
<evidence type="ECO:0000256" key="11">
    <source>
        <dbReference type="ARBA" id="ARBA00022842"/>
    </source>
</evidence>
<keyword evidence="12 19" id="KW-1133">Transmembrane helix</keyword>
<accession>A0A439D8F0</accession>
<dbReference type="Gene3D" id="1.20.58.340">
    <property type="entry name" value="Magnesium transport protein CorA, transmembrane region"/>
    <property type="match status" value="2"/>
</dbReference>
<feature type="transmembrane region" description="Helical" evidence="19">
    <location>
        <begin position="529"/>
        <end position="547"/>
    </location>
</feature>
<comment type="subcellular location">
    <subcellularLocation>
        <location evidence="1">Cell membrane</location>
        <topology evidence="1">Multi-pass membrane protein</topology>
    </subcellularLocation>
</comment>
<feature type="binding site" evidence="15">
    <location>
        <position position="951"/>
    </location>
    <ligand>
        <name>Zn(2+)</name>
        <dbReference type="ChEBI" id="CHEBI:29105"/>
        <label>2</label>
    </ligand>
</feature>
<keyword evidence="9 17" id="KW-0378">Hydrolase</keyword>
<dbReference type="AlphaFoldDB" id="A0A439D8F0"/>
<dbReference type="SMART" id="SM00098">
    <property type="entry name" value="alkPPc"/>
    <property type="match status" value="1"/>
</dbReference>
<comment type="caution">
    <text evidence="20">The sequence shown here is derived from an EMBL/GenBank/DDBJ whole genome shotgun (WGS) entry which is preliminary data.</text>
</comment>
<comment type="cofactor">
    <cofactor evidence="15">
        <name>Mg(2+)</name>
        <dbReference type="ChEBI" id="CHEBI:18420"/>
    </cofactor>
    <text evidence="15">Binds 1 Mg(2+) ion.</text>
</comment>
<dbReference type="GO" id="GO:0004035">
    <property type="term" value="F:alkaline phosphatase activity"/>
    <property type="evidence" value="ECO:0007669"/>
    <property type="project" value="UniProtKB-EC"/>
</dbReference>
<keyword evidence="6" id="KW-1003">Cell membrane</keyword>
<feature type="binding site" evidence="15">
    <location>
        <position position="955"/>
    </location>
    <ligand>
        <name>Zn(2+)</name>
        <dbReference type="ChEBI" id="CHEBI:29105"/>
        <label>2</label>
    </ligand>
</feature>
<reference evidence="20 21" key="1">
    <citation type="submission" date="2018-12" db="EMBL/GenBank/DDBJ databases">
        <title>Draft genome sequence of Xylaria grammica IHI A82.</title>
        <authorList>
            <person name="Buettner E."/>
            <person name="Kellner H."/>
        </authorList>
    </citation>
    <scope>NUCLEOTIDE SEQUENCE [LARGE SCALE GENOMIC DNA]</scope>
    <source>
        <strain evidence="20 21">IHI A82</strain>
    </source>
</reference>
<dbReference type="Proteomes" id="UP000286045">
    <property type="component" value="Unassembled WGS sequence"/>
</dbReference>
<evidence type="ECO:0000256" key="10">
    <source>
        <dbReference type="ARBA" id="ARBA00022833"/>
    </source>
</evidence>
<keyword evidence="21" id="KW-1185">Reference proteome</keyword>
<evidence type="ECO:0000256" key="17">
    <source>
        <dbReference type="RuleBase" id="RU003947"/>
    </source>
</evidence>
<evidence type="ECO:0000256" key="18">
    <source>
        <dbReference type="SAM" id="MobiDB-lite"/>
    </source>
</evidence>
<dbReference type="EMBL" id="RYZI01000106">
    <property type="protein sequence ID" value="RWA10669.1"/>
    <property type="molecule type" value="Genomic_DNA"/>
</dbReference>
<dbReference type="Pfam" id="PF00245">
    <property type="entry name" value="Alk_phosphatase"/>
    <property type="match status" value="1"/>
</dbReference>
<feature type="binding site" evidence="15">
    <location>
        <position position="801"/>
    </location>
    <ligand>
        <name>Mg(2+)</name>
        <dbReference type="ChEBI" id="CHEBI:18420"/>
    </ligand>
</feature>
<feature type="compositionally biased region" description="Low complexity" evidence="18">
    <location>
        <begin position="1"/>
        <end position="15"/>
    </location>
</feature>
<feature type="active site" description="Phosphoserine intermediate" evidence="14">
    <location>
        <position position="750"/>
    </location>
</feature>
<evidence type="ECO:0000256" key="8">
    <source>
        <dbReference type="ARBA" id="ARBA00022723"/>
    </source>
</evidence>
<feature type="binding site" evidence="15">
    <location>
        <position position="946"/>
    </location>
    <ligand>
        <name>Mg(2+)</name>
        <dbReference type="ChEBI" id="CHEBI:18420"/>
    </ligand>
</feature>
<evidence type="ECO:0000313" key="21">
    <source>
        <dbReference type="Proteomes" id="UP000286045"/>
    </source>
</evidence>
<dbReference type="PROSITE" id="PS00123">
    <property type="entry name" value="ALKALINE_PHOSPHATASE"/>
    <property type="match status" value="1"/>
</dbReference>